<dbReference type="Gene3D" id="3.40.50.720">
    <property type="entry name" value="NAD(P)-binding Rossmann-like Domain"/>
    <property type="match status" value="1"/>
</dbReference>
<evidence type="ECO:0000256" key="1">
    <source>
        <dbReference type="ARBA" id="ARBA00006484"/>
    </source>
</evidence>
<dbReference type="SUPFAM" id="SSF51735">
    <property type="entry name" value="NAD(P)-binding Rossmann-fold domains"/>
    <property type="match status" value="1"/>
</dbReference>
<evidence type="ECO:0000256" key="2">
    <source>
        <dbReference type="RuleBase" id="RU000363"/>
    </source>
</evidence>
<sequence length="262" mass="26779">MIELAGGRALVTGGAGTLGKALARVLLDRGMTVLLADRDESRLRDAVVRLGRPEGLDWRILDVADPRSWAALSEAIDADAAPIRLLVNNACPPSARRPLIEIAPAEWQSLIAAGLTGPFLGVRTFAPRMAAKGGGHILNIASMAALGPLPDHGDYAAAKAGLLSLSETLAIELAGSGVGVSVACPGAIGHPLGHVAAAADPPSVPGRMDPVAGMGFVIDAMLAGHFLIMTDGNGAAAARRGEMIRTAFDHALRHGPGRADIS</sequence>
<dbReference type="CDD" id="cd05233">
    <property type="entry name" value="SDR_c"/>
    <property type="match status" value="1"/>
</dbReference>
<dbReference type="GO" id="GO:0016616">
    <property type="term" value="F:oxidoreductase activity, acting on the CH-OH group of donors, NAD or NADP as acceptor"/>
    <property type="evidence" value="ECO:0007669"/>
    <property type="project" value="TreeGrafter"/>
</dbReference>
<keyword evidence="4" id="KW-1185">Reference proteome</keyword>
<dbReference type="EMBL" id="FUYM01000007">
    <property type="protein sequence ID" value="SKB86333.1"/>
    <property type="molecule type" value="Genomic_DNA"/>
</dbReference>
<dbReference type="InterPro" id="IPR020904">
    <property type="entry name" value="Sc_DH/Rdtase_CS"/>
</dbReference>
<dbReference type="PRINTS" id="PR00081">
    <property type="entry name" value="GDHRDH"/>
</dbReference>
<dbReference type="PANTHER" id="PTHR42760">
    <property type="entry name" value="SHORT-CHAIN DEHYDROGENASES/REDUCTASES FAMILY MEMBER"/>
    <property type="match status" value="1"/>
</dbReference>
<dbReference type="InterPro" id="IPR036291">
    <property type="entry name" value="NAD(P)-bd_dom_sf"/>
</dbReference>
<evidence type="ECO:0000313" key="3">
    <source>
        <dbReference type="EMBL" id="SKB86333.1"/>
    </source>
</evidence>
<dbReference type="Pfam" id="PF00106">
    <property type="entry name" value="adh_short"/>
    <property type="match status" value="1"/>
</dbReference>
<protein>
    <submittedName>
        <fullName evidence="3">Short-chain dehydrogenase</fullName>
    </submittedName>
</protein>
<dbReference type="Proteomes" id="UP000189818">
    <property type="component" value="Unassembled WGS sequence"/>
</dbReference>
<evidence type="ECO:0000313" key="4">
    <source>
        <dbReference type="Proteomes" id="UP000189818"/>
    </source>
</evidence>
<dbReference type="STRING" id="439228.SAMN06295920_107156"/>
<dbReference type="InterPro" id="IPR002347">
    <property type="entry name" value="SDR_fam"/>
</dbReference>
<gene>
    <name evidence="3" type="ORF">SAMN06295920_107156</name>
</gene>
<reference evidence="4" key="1">
    <citation type="submission" date="2017-02" db="EMBL/GenBank/DDBJ databases">
        <authorList>
            <person name="Varghese N."/>
            <person name="Submissions S."/>
        </authorList>
    </citation>
    <scope>NUCLEOTIDE SEQUENCE [LARGE SCALE GENOMIC DNA]</scope>
    <source>
        <strain evidence="4">UM2</strain>
    </source>
</reference>
<dbReference type="AlphaFoldDB" id="A0A1T5EQT8"/>
<organism evidence="3 4">
    <name type="scientific">Rhizorhabdus histidinilytica</name>
    <dbReference type="NCBI Taxonomy" id="439228"/>
    <lineage>
        <taxon>Bacteria</taxon>
        <taxon>Pseudomonadati</taxon>
        <taxon>Pseudomonadota</taxon>
        <taxon>Alphaproteobacteria</taxon>
        <taxon>Sphingomonadales</taxon>
        <taxon>Sphingomonadaceae</taxon>
        <taxon>Rhizorhabdus</taxon>
    </lineage>
</organism>
<proteinExistence type="inferred from homology"/>
<name>A0A1T5EQT8_9SPHN</name>
<accession>A0A1T5EQT8</accession>
<dbReference type="PRINTS" id="PR00080">
    <property type="entry name" value="SDRFAMILY"/>
</dbReference>
<dbReference type="RefSeq" id="WP_176152598.1">
    <property type="nucleotide sequence ID" value="NZ_FUYM01000007.1"/>
</dbReference>
<dbReference type="PROSITE" id="PS00061">
    <property type="entry name" value="ADH_SHORT"/>
    <property type="match status" value="1"/>
</dbReference>
<comment type="similarity">
    <text evidence="1 2">Belongs to the short-chain dehydrogenases/reductases (SDR) family.</text>
</comment>